<dbReference type="PANTHER" id="PTHR43153">
    <property type="entry name" value="ELECTRON TRANSFER FLAVOPROTEIN ALPHA"/>
    <property type="match status" value="1"/>
</dbReference>
<dbReference type="InterPro" id="IPR014730">
    <property type="entry name" value="ETF_a/b_N"/>
</dbReference>
<feature type="binding site" evidence="2">
    <location>
        <position position="299"/>
    </location>
    <ligand>
        <name>FAD</name>
        <dbReference type="ChEBI" id="CHEBI:57692"/>
    </ligand>
</feature>
<evidence type="ECO:0000256" key="1">
    <source>
        <dbReference type="ARBA" id="ARBA00005817"/>
    </source>
</evidence>
<dbReference type="PANTHER" id="PTHR43153:SF1">
    <property type="entry name" value="ELECTRON TRANSFER FLAVOPROTEIN SUBUNIT ALPHA, MITOCHONDRIAL"/>
    <property type="match status" value="1"/>
</dbReference>
<dbReference type="InterPro" id="IPR014731">
    <property type="entry name" value="ETF_asu_C"/>
</dbReference>
<dbReference type="RefSeq" id="WP_055072905.1">
    <property type="nucleotide sequence ID" value="NZ_CYXY01000010.1"/>
</dbReference>
<dbReference type="Gene3D" id="3.40.50.1220">
    <property type="entry name" value="TPP-binding domain"/>
    <property type="match status" value="1"/>
</dbReference>
<evidence type="ECO:0000313" key="4">
    <source>
        <dbReference type="EMBL" id="CUM99193.1"/>
    </source>
</evidence>
<dbReference type="InterPro" id="IPR014729">
    <property type="entry name" value="Rossmann-like_a/b/a_fold"/>
</dbReference>
<feature type="binding site" evidence="2">
    <location>
        <begin position="248"/>
        <end position="249"/>
    </location>
    <ligand>
        <name>FAD</name>
        <dbReference type="ChEBI" id="CHEBI:57692"/>
    </ligand>
</feature>
<feature type="binding site" evidence="2">
    <location>
        <begin position="262"/>
        <end position="266"/>
    </location>
    <ligand>
        <name>FAD</name>
        <dbReference type="ChEBI" id="CHEBI:57692"/>
    </ligand>
</feature>
<protein>
    <submittedName>
        <fullName evidence="4">Electron transfer flavoprotein large subunit</fullName>
    </submittedName>
</protein>
<accession>A0A173T8S7</accession>
<feature type="domain" description="Electron transfer flavoprotein alpha/beta-subunit N-terminal" evidence="3">
    <location>
        <begin position="9"/>
        <end position="193"/>
    </location>
</feature>
<dbReference type="Pfam" id="PF00766">
    <property type="entry name" value="ETF_alpha"/>
    <property type="match status" value="1"/>
</dbReference>
<dbReference type="Proteomes" id="UP000095553">
    <property type="component" value="Unassembled WGS sequence"/>
</dbReference>
<organism evidence="4 5">
    <name type="scientific">Anaerostipes hadrus</name>
    <dbReference type="NCBI Taxonomy" id="649756"/>
    <lineage>
        <taxon>Bacteria</taxon>
        <taxon>Bacillati</taxon>
        <taxon>Bacillota</taxon>
        <taxon>Clostridia</taxon>
        <taxon>Lachnospirales</taxon>
        <taxon>Lachnospiraceae</taxon>
        <taxon>Anaerostipes</taxon>
    </lineage>
</organism>
<dbReference type="AlphaFoldDB" id="A0A173T8S7"/>
<reference evidence="4 5" key="1">
    <citation type="submission" date="2015-09" db="EMBL/GenBank/DDBJ databases">
        <authorList>
            <consortium name="Pathogen Informatics"/>
        </authorList>
    </citation>
    <scope>NUCLEOTIDE SEQUENCE [LARGE SCALE GENOMIC DNA]</scope>
    <source>
        <strain evidence="4 5">2789STDY5834959</strain>
    </source>
</reference>
<comment type="cofactor">
    <cofactor evidence="2">
        <name>FAD</name>
        <dbReference type="ChEBI" id="CHEBI:57692"/>
    </cofactor>
    <text evidence="2">Binds 1 FAD per dimer.</text>
</comment>
<dbReference type="Pfam" id="PF01012">
    <property type="entry name" value="ETF"/>
    <property type="match status" value="1"/>
</dbReference>
<dbReference type="GO" id="GO:0033539">
    <property type="term" value="P:fatty acid beta-oxidation using acyl-CoA dehydrogenase"/>
    <property type="evidence" value="ECO:0007669"/>
    <property type="project" value="TreeGrafter"/>
</dbReference>
<keyword evidence="2" id="KW-0285">Flavoprotein</keyword>
<dbReference type="SMART" id="SM00893">
    <property type="entry name" value="ETF"/>
    <property type="match status" value="1"/>
</dbReference>
<keyword evidence="2" id="KW-0274">FAD</keyword>
<dbReference type="SUPFAM" id="SSF52402">
    <property type="entry name" value="Adenine nucleotide alpha hydrolases-like"/>
    <property type="match status" value="1"/>
</dbReference>
<name>A0A173T8S7_ANAHA</name>
<gene>
    <name evidence="4" type="primary">etfA_5</name>
    <name evidence="4" type="ORF">ERS852571_01851</name>
</gene>
<dbReference type="InterPro" id="IPR001308">
    <property type="entry name" value="ETF_a/FixB"/>
</dbReference>
<evidence type="ECO:0000256" key="2">
    <source>
        <dbReference type="PIRSR" id="PIRSR000089-1"/>
    </source>
</evidence>
<comment type="similarity">
    <text evidence="1">Belongs to the ETF alpha-subunit/FixB family.</text>
</comment>
<dbReference type="GO" id="GO:0009055">
    <property type="term" value="F:electron transfer activity"/>
    <property type="evidence" value="ECO:0007669"/>
    <property type="project" value="InterPro"/>
</dbReference>
<dbReference type="SUPFAM" id="SSF52467">
    <property type="entry name" value="DHS-like NAD/FAD-binding domain"/>
    <property type="match status" value="1"/>
</dbReference>
<dbReference type="EMBL" id="CYXY01000010">
    <property type="protein sequence ID" value="CUM99193.1"/>
    <property type="molecule type" value="Genomic_DNA"/>
</dbReference>
<evidence type="ECO:0000313" key="5">
    <source>
        <dbReference type="Proteomes" id="UP000095553"/>
    </source>
</evidence>
<dbReference type="Gene3D" id="3.40.50.620">
    <property type="entry name" value="HUPs"/>
    <property type="match status" value="1"/>
</dbReference>
<evidence type="ECO:0000259" key="3">
    <source>
        <dbReference type="SMART" id="SM00893"/>
    </source>
</evidence>
<dbReference type="PIRSF" id="PIRSF000089">
    <property type="entry name" value="Electra_flavoP_a"/>
    <property type="match status" value="1"/>
</dbReference>
<proteinExistence type="inferred from homology"/>
<feature type="binding site" evidence="2">
    <location>
        <position position="223"/>
    </location>
    <ligand>
        <name>FAD</name>
        <dbReference type="ChEBI" id="CHEBI:57692"/>
    </ligand>
</feature>
<dbReference type="InterPro" id="IPR029035">
    <property type="entry name" value="DHS-like_NAD/FAD-binding_dom"/>
</dbReference>
<dbReference type="GO" id="GO:0050660">
    <property type="term" value="F:flavin adenine dinucleotide binding"/>
    <property type="evidence" value="ECO:0007669"/>
    <property type="project" value="InterPro"/>
</dbReference>
<sequence>MNFGKKEGIVVVGEIQKREIMPLTLELIGAAGKLSKERDLSLSVILSGCGIKEEAKKLYNYGVDEILCIEDEKLIEGHMQLHHDVVIEVLKEKDPKVILIGGTASGRVLAGKTAYAFDTELVCDASKLTYDEKQEQLIITRPAFDGKNMADFLIDPSLTSVITIRTGVMGKAEYKEDKQGEMLYVHPECLKEEQQNLIYHGAAGKSGKEVHLDTARIIVSGGRGMKGEEGFALLERLAEKIGGEVACTRPCVDAGWMLPTQQVGQSGISVKPKLYLAFGIAGAIQHMTGIDADCIISVNNNPRAAIFAYSDYGVVSDAKKLLESMLKQVEEGKEFL</sequence>
<feature type="binding site" evidence="2">
    <location>
        <begin position="279"/>
        <end position="286"/>
    </location>
    <ligand>
        <name>FAD</name>
        <dbReference type="ChEBI" id="CHEBI:57692"/>
    </ligand>
</feature>